<keyword evidence="5 7" id="KW-1133">Transmembrane helix</keyword>
<dbReference type="InterPro" id="IPR043128">
    <property type="entry name" value="Rev_trsase/Diguanyl_cyclase"/>
</dbReference>
<keyword evidence="6 7" id="KW-0472">Membrane</keyword>
<dbReference type="Pfam" id="PF00990">
    <property type="entry name" value="GGDEF"/>
    <property type="match status" value="1"/>
</dbReference>
<dbReference type="Gene3D" id="3.30.450.20">
    <property type="entry name" value="PAS domain"/>
    <property type="match status" value="3"/>
</dbReference>
<feature type="domain" description="PAS" evidence="8">
    <location>
        <begin position="412"/>
        <end position="451"/>
    </location>
</feature>
<dbReference type="InterPro" id="IPR004010">
    <property type="entry name" value="Double_Cache_2"/>
</dbReference>
<comment type="subcellular location">
    <subcellularLocation>
        <location evidence="2">Cell membrane</location>
        <topology evidence="2">Multi-pass membrane protein</topology>
    </subcellularLocation>
</comment>
<accession>A0AAW7XKP2</accession>
<dbReference type="RefSeq" id="WP_303550153.1">
    <property type="nucleotide sequence ID" value="NZ_JAUOPG010000005.1"/>
</dbReference>
<reference evidence="11" key="1">
    <citation type="submission" date="2023-07" db="EMBL/GenBank/DDBJ databases">
        <title>Genome content predicts the carbon catabolic preferences of heterotrophic bacteria.</title>
        <authorList>
            <person name="Gralka M."/>
        </authorList>
    </citation>
    <scope>NUCLEOTIDE SEQUENCE</scope>
    <source>
        <strain evidence="11">I2M16</strain>
    </source>
</reference>
<dbReference type="Gene3D" id="3.30.70.270">
    <property type="match status" value="1"/>
</dbReference>
<protein>
    <submittedName>
        <fullName evidence="11">EAL domain-containing protein</fullName>
    </submittedName>
</protein>
<dbReference type="SMART" id="SM01049">
    <property type="entry name" value="Cache_2"/>
    <property type="match status" value="1"/>
</dbReference>
<dbReference type="Pfam" id="PF08269">
    <property type="entry name" value="dCache_2"/>
    <property type="match status" value="1"/>
</dbReference>
<dbReference type="PANTHER" id="PTHR44757">
    <property type="entry name" value="DIGUANYLATE CYCLASE DGCP"/>
    <property type="match status" value="1"/>
</dbReference>
<evidence type="ECO:0000256" key="5">
    <source>
        <dbReference type="ARBA" id="ARBA00022989"/>
    </source>
</evidence>
<dbReference type="PANTHER" id="PTHR44757:SF2">
    <property type="entry name" value="BIOFILM ARCHITECTURE MAINTENANCE PROTEIN MBAA"/>
    <property type="match status" value="1"/>
</dbReference>
<evidence type="ECO:0000259" key="8">
    <source>
        <dbReference type="PROSITE" id="PS50112"/>
    </source>
</evidence>
<name>A0AAW7XKP2_9GAMM</name>
<dbReference type="NCBIfam" id="TIGR00254">
    <property type="entry name" value="GGDEF"/>
    <property type="match status" value="1"/>
</dbReference>
<dbReference type="InterPro" id="IPR035965">
    <property type="entry name" value="PAS-like_dom_sf"/>
</dbReference>
<dbReference type="InterPro" id="IPR029787">
    <property type="entry name" value="Nucleotide_cyclase"/>
</dbReference>
<evidence type="ECO:0000256" key="2">
    <source>
        <dbReference type="ARBA" id="ARBA00004651"/>
    </source>
</evidence>
<dbReference type="SUPFAM" id="SSF55073">
    <property type="entry name" value="Nucleotide cyclase"/>
    <property type="match status" value="1"/>
</dbReference>
<dbReference type="Gene3D" id="3.20.20.450">
    <property type="entry name" value="EAL domain"/>
    <property type="match status" value="1"/>
</dbReference>
<dbReference type="FunFam" id="3.30.70.270:FF:000001">
    <property type="entry name" value="Diguanylate cyclase domain protein"/>
    <property type="match status" value="1"/>
</dbReference>
<evidence type="ECO:0000259" key="9">
    <source>
        <dbReference type="PROSITE" id="PS50883"/>
    </source>
</evidence>
<sequence length="961" mass="108406">MTVPTDLVSLPKYLTSRVTVFVMIILACFVGMFIATILRINQATILNENPLGSSGLLAITQNRLQNEMGSLQDYLVYMHGQSEEDLKEQLQAQVVQAHGHATYLYNRFQDTLSQSELQSLLVETLRRWRFKQGRGYLFIDDMQGLCILLPSNPSLEGMLLKDNQDDQGTFIMRAILDAVKNPEGAGFARYRWYMPYHGSQMYDKVSYIKYFEPMDWIIGAGDYLEIAQQEIQAKALQRIASMNIGQRGAFTVLDKAGHILYSPTIEASAERQHYTQAENLAFRSLMREMLLISQKGGGFSEYDWFENGNDESITKLALVQDFEPWGWVVIADMYPDEDQIEQAGWLALSSPYVSYIKQISGVTIAVIILLVGLVWRYRLALIKLQQGISSHASDAQLAFSRTRQELDIAACVFDTSREGIMVTDADNLIVATNPAFTKITGYEQSSVLGKNPRFLSSGQQTSEFYRALWSSLAVFDQWQGEIWNRTKQGDIYLQQMAISVFRDDQKRIKNYIATFSDRSEHVLAEQQLKYLAEYDDLTGLPNRRLLHDRVKQYIDLSEQRGMQKFSLLFIDLDRFKNINDSLGHNVGDVVLKQIAERLNSIVRDVDSVARIGGDEFAILLTVRREEVLSAAANLSERLMKSLSAPIYSDDLELTVTPSIGITLFPDDGNTADTLFRNADTALYHAKEQGRNNYQFYSVEMNEKASSRLRVEHGLRQALEHQEFFLAYQPLYSLIDGRVTGCEALIRWKHEGKLMPPDEFIPLAEEVGLINGIGDWVLHEACRQGAYWREAGVGIPCIAVNVSGAQFKESLLATVTRALEKTGFPGENLVLELTETALMLDTTKTERILLTLQKMGVRVALDDFGTGYSSLAYLKRFPIDKLKIDRAFIDGLPHDSDDKAITASILDVSRHLGLETVAEGVETQEQAAYLTAHGCDVAQGYFYSYPLSPDELETVISKSNVI</sequence>
<dbReference type="InterPro" id="IPR052155">
    <property type="entry name" value="Biofilm_reg_signaling"/>
</dbReference>
<dbReference type="InterPro" id="IPR033480">
    <property type="entry name" value="sCache_2"/>
</dbReference>
<evidence type="ECO:0000256" key="6">
    <source>
        <dbReference type="ARBA" id="ARBA00023136"/>
    </source>
</evidence>
<dbReference type="SMART" id="SM00052">
    <property type="entry name" value="EAL"/>
    <property type="match status" value="1"/>
</dbReference>
<dbReference type="InterPro" id="IPR000160">
    <property type="entry name" value="GGDEF_dom"/>
</dbReference>
<evidence type="ECO:0000256" key="7">
    <source>
        <dbReference type="SAM" id="Phobius"/>
    </source>
</evidence>
<dbReference type="InterPro" id="IPR035919">
    <property type="entry name" value="EAL_sf"/>
</dbReference>
<feature type="domain" description="GGDEF" evidence="10">
    <location>
        <begin position="563"/>
        <end position="698"/>
    </location>
</feature>
<dbReference type="GO" id="GO:0003824">
    <property type="term" value="F:catalytic activity"/>
    <property type="evidence" value="ECO:0007669"/>
    <property type="project" value="UniProtKB-ARBA"/>
</dbReference>
<dbReference type="CDD" id="cd01949">
    <property type="entry name" value="GGDEF"/>
    <property type="match status" value="1"/>
</dbReference>
<dbReference type="Pfam" id="PF13426">
    <property type="entry name" value="PAS_9"/>
    <property type="match status" value="1"/>
</dbReference>
<dbReference type="CDD" id="cd00130">
    <property type="entry name" value="PAS"/>
    <property type="match status" value="1"/>
</dbReference>
<organism evidence="11 12">
    <name type="scientific">Neptunomonas phycophila</name>
    <dbReference type="NCBI Taxonomy" id="1572645"/>
    <lineage>
        <taxon>Bacteria</taxon>
        <taxon>Pseudomonadati</taxon>
        <taxon>Pseudomonadota</taxon>
        <taxon>Gammaproteobacteria</taxon>
        <taxon>Oceanospirillales</taxon>
        <taxon>Oceanospirillaceae</taxon>
        <taxon>Neptunomonas</taxon>
    </lineage>
</organism>
<dbReference type="CDD" id="cd01948">
    <property type="entry name" value="EAL"/>
    <property type="match status" value="1"/>
</dbReference>
<evidence type="ECO:0000313" key="11">
    <source>
        <dbReference type="EMBL" id="MDO6453829.1"/>
    </source>
</evidence>
<evidence type="ECO:0000256" key="1">
    <source>
        <dbReference type="ARBA" id="ARBA00001946"/>
    </source>
</evidence>
<gene>
    <name evidence="11" type="ORF">Q4490_09645</name>
</gene>
<dbReference type="NCBIfam" id="TIGR00229">
    <property type="entry name" value="sensory_box"/>
    <property type="match status" value="1"/>
</dbReference>
<keyword evidence="4 7" id="KW-0812">Transmembrane</keyword>
<evidence type="ECO:0000256" key="4">
    <source>
        <dbReference type="ARBA" id="ARBA00022692"/>
    </source>
</evidence>
<dbReference type="AlphaFoldDB" id="A0AAW7XKP2"/>
<comment type="caution">
    <text evidence="11">The sequence shown here is derived from an EMBL/GenBank/DDBJ whole genome shotgun (WGS) entry which is preliminary data.</text>
</comment>
<dbReference type="InterPro" id="IPR000014">
    <property type="entry name" value="PAS"/>
</dbReference>
<dbReference type="SUPFAM" id="SSF141868">
    <property type="entry name" value="EAL domain-like"/>
    <property type="match status" value="1"/>
</dbReference>
<feature type="transmembrane region" description="Helical" evidence="7">
    <location>
        <begin position="20"/>
        <end position="38"/>
    </location>
</feature>
<keyword evidence="3" id="KW-1003">Cell membrane</keyword>
<dbReference type="SMART" id="SM00267">
    <property type="entry name" value="GGDEF"/>
    <property type="match status" value="1"/>
</dbReference>
<dbReference type="InterPro" id="IPR001633">
    <property type="entry name" value="EAL_dom"/>
</dbReference>
<evidence type="ECO:0000256" key="3">
    <source>
        <dbReference type="ARBA" id="ARBA00022475"/>
    </source>
</evidence>
<dbReference type="Proteomes" id="UP001169862">
    <property type="component" value="Unassembled WGS sequence"/>
</dbReference>
<dbReference type="SUPFAM" id="SSF55785">
    <property type="entry name" value="PYP-like sensor domain (PAS domain)"/>
    <property type="match status" value="1"/>
</dbReference>
<dbReference type="EMBL" id="JAUOPG010000005">
    <property type="protein sequence ID" value="MDO6453829.1"/>
    <property type="molecule type" value="Genomic_DNA"/>
</dbReference>
<proteinExistence type="predicted"/>
<dbReference type="PROSITE" id="PS50112">
    <property type="entry name" value="PAS"/>
    <property type="match status" value="1"/>
</dbReference>
<evidence type="ECO:0000313" key="12">
    <source>
        <dbReference type="Proteomes" id="UP001169862"/>
    </source>
</evidence>
<dbReference type="PROSITE" id="PS50887">
    <property type="entry name" value="GGDEF"/>
    <property type="match status" value="1"/>
</dbReference>
<dbReference type="GO" id="GO:0005886">
    <property type="term" value="C:plasma membrane"/>
    <property type="evidence" value="ECO:0007669"/>
    <property type="project" value="UniProtKB-SubCell"/>
</dbReference>
<evidence type="ECO:0000259" key="10">
    <source>
        <dbReference type="PROSITE" id="PS50887"/>
    </source>
</evidence>
<dbReference type="PROSITE" id="PS50883">
    <property type="entry name" value="EAL"/>
    <property type="match status" value="1"/>
</dbReference>
<feature type="domain" description="EAL" evidence="9">
    <location>
        <begin position="707"/>
        <end position="959"/>
    </location>
</feature>
<feature type="transmembrane region" description="Helical" evidence="7">
    <location>
        <begin position="359"/>
        <end position="377"/>
    </location>
</feature>
<dbReference type="SMART" id="SM00091">
    <property type="entry name" value="PAS"/>
    <property type="match status" value="1"/>
</dbReference>
<comment type="cofactor">
    <cofactor evidence="1">
        <name>Mg(2+)</name>
        <dbReference type="ChEBI" id="CHEBI:18420"/>
    </cofactor>
</comment>
<dbReference type="Pfam" id="PF00563">
    <property type="entry name" value="EAL"/>
    <property type="match status" value="1"/>
</dbReference>